<dbReference type="InterPro" id="IPR029063">
    <property type="entry name" value="SAM-dependent_MTases_sf"/>
</dbReference>
<dbReference type="PANTHER" id="PTHR47816:SF4">
    <property type="entry name" value="RIBOSOMAL RNA SMALL SUBUNIT METHYLTRANSFERASE C"/>
    <property type="match status" value="1"/>
</dbReference>
<dbReference type="GO" id="GO:0032259">
    <property type="term" value="P:methylation"/>
    <property type="evidence" value="ECO:0007669"/>
    <property type="project" value="UniProtKB-KW"/>
</dbReference>
<name>A0A1T4KF13_9FIRM</name>
<dbReference type="InterPro" id="IPR046977">
    <property type="entry name" value="RsmC/RlmG"/>
</dbReference>
<dbReference type="Proteomes" id="UP000243297">
    <property type="component" value="Unassembled WGS sequence"/>
</dbReference>
<evidence type="ECO:0000256" key="2">
    <source>
        <dbReference type="ARBA" id="ARBA00022679"/>
    </source>
</evidence>
<protein>
    <submittedName>
        <fullName evidence="4">16S rRNA (Guanine1207-N2)-methyltransferase</fullName>
    </submittedName>
</protein>
<accession>A0A1T4KF13</accession>
<organism evidence="4 5">
    <name type="scientific">Anaerorhabdus furcosa</name>
    <dbReference type="NCBI Taxonomy" id="118967"/>
    <lineage>
        <taxon>Bacteria</taxon>
        <taxon>Bacillati</taxon>
        <taxon>Bacillota</taxon>
        <taxon>Erysipelotrichia</taxon>
        <taxon>Erysipelotrichales</taxon>
        <taxon>Erysipelotrichaceae</taxon>
        <taxon>Anaerorhabdus</taxon>
    </lineage>
</organism>
<dbReference type="OrthoDB" id="9764961at2"/>
<dbReference type="Pfam" id="PF05175">
    <property type="entry name" value="MTS"/>
    <property type="match status" value="1"/>
</dbReference>
<dbReference type="GO" id="GO:0008757">
    <property type="term" value="F:S-adenosylmethionine-dependent methyltransferase activity"/>
    <property type="evidence" value="ECO:0007669"/>
    <property type="project" value="InterPro"/>
</dbReference>
<keyword evidence="5" id="KW-1185">Reference proteome</keyword>
<sequence length="198" mass="22529">MSHYFTDNRNLEVNRKEIPFRFLGVYYTFITDNGVFSKSEVDFGTWVLLKTICKENLGTRMLDLGCGYGVVGVVCKKVFDHLSVLSVDVNPRATELAMLNAEKNQVDIEVKVSNCYETVEGKFTSIVTNPPIRAGKTVIYEMFEKAKEFLEDKGCLWVVIRKQQGAPSAKKKIEEIFGNCEIVEKEKGYYILKAVKKD</sequence>
<keyword evidence="2 4" id="KW-0808">Transferase</keyword>
<evidence type="ECO:0000313" key="5">
    <source>
        <dbReference type="Proteomes" id="UP000243297"/>
    </source>
</evidence>
<dbReference type="InterPro" id="IPR007848">
    <property type="entry name" value="Small_mtfrase_dom"/>
</dbReference>
<dbReference type="EMBL" id="FUWY01000001">
    <property type="protein sequence ID" value="SJZ41000.1"/>
    <property type="molecule type" value="Genomic_DNA"/>
</dbReference>
<dbReference type="RefSeq" id="WP_078710943.1">
    <property type="nucleotide sequence ID" value="NZ_FUWY01000001.1"/>
</dbReference>
<dbReference type="SUPFAM" id="SSF53335">
    <property type="entry name" value="S-adenosyl-L-methionine-dependent methyltransferases"/>
    <property type="match status" value="1"/>
</dbReference>
<reference evidence="5" key="1">
    <citation type="submission" date="2017-02" db="EMBL/GenBank/DDBJ databases">
        <authorList>
            <person name="Varghese N."/>
            <person name="Submissions S."/>
        </authorList>
    </citation>
    <scope>NUCLEOTIDE SEQUENCE [LARGE SCALE GENOMIC DNA]</scope>
    <source>
        <strain evidence="5">ATCC 25662</strain>
    </source>
</reference>
<dbReference type="AlphaFoldDB" id="A0A1T4KF13"/>
<evidence type="ECO:0000256" key="1">
    <source>
        <dbReference type="ARBA" id="ARBA00022603"/>
    </source>
</evidence>
<dbReference type="STRING" id="118967.SAMN02745191_0509"/>
<keyword evidence="1 4" id="KW-0489">Methyltransferase</keyword>
<proteinExistence type="predicted"/>
<dbReference type="PANTHER" id="PTHR47816">
    <property type="entry name" value="RIBOSOMAL RNA SMALL SUBUNIT METHYLTRANSFERASE C"/>
    <property type="match status" value="1"/>
</dbReference>
<dbReference type="Gene3D" id="3.40.50.150">
    <property type="entry name" value="Vaccinia Virus protein VP39"/>
    <property type="match status" value="1"/>
</dbReference>
<evidence type="ECO:0000259" key="3">
    <source>
        <dbReference type="Pfam" id="PF05175"/>
    </source>
</evidence>
<gene>
    <name evidence="4" type="ORF">SAMN02745191_0509</name>
</gene>
<evidence type="ECO:0000313" key="4">
    <source>
        <dbReference type="EMBL" id="SJZ41000.1"/>
    </source>
</evidence>
<feature type="domain" description="Methyltransferase small" evidence="3">
    <location>
        <begin position="27"/>
        <end position="193"/>
    </location>
</feature>